<proteinExistence type="predicted"/>
<comment type="caution">
    <text evidence="3">The sequence shown here is derived from an EMBL/GenBank/DDBJ whole genome shotgun (WGS) entry which is preliminary data.</text>
</comment>
<feature type="compositionally biased region" description="Low complexity" evidence="1">
    <location>
        <begin position="13"/>
        <end position="24"/>
    </location>
</feature>
<feature type="compositionally biased region" description="Basic and acidic residues" evidence="1">
    <location>
        <begin position="25"/>
        <end position="37"/>
    </location>
</feature>
<feature type="region of interest" description="Disordered" evidence="1">
    <location>
        <begin position="330"/>
        <end position="351"/>
    </location>
</feature>
<feature type="domain" description="F-box" evidence="2">
    <location>
        <begin position="41"/>
        <end position="86"/>
    </location>
</feature>
<feature type="compositionally biased region" description="Acidic residues" evidence="1">
    <location>
        <begin position="335"/>
        <end position="351"/>
    </location>
</feature>
<dbReference type="SUPFAM" id="SSF81383">
    <property type="entry name" value="F-box domain"/>
    <property type="match status" value="1"/>
</dbReference>
<dbReference type="AlphaFoldDB" id="A0A9P8Q1P8"/>
<protein>
    <recommendedName>
        <fullName evidence="2">F-box domain-containing protein</fullName>
    </recommendedName>
</protein>
<evidence type="ECO:0000256" key="1">
    <source>
        <dbReference type="SAM" id="MobiDB-lite"/>
    </source>
</evidence>
<dbReference type="Proteomes" id="UP000774326">
    <property type="component" value="Unassembled WGS sequence"/>
</dbReference>
<evidence type="ECO:0000313" key="3">
    <source>
        <dbReference type="EMBL" id="KAH3681625.1"/>
    </source>
</evidence>
<feature type="region of interest" description="Disordered" evidence="1">
    <location>
        <begin position="1"/>
        <end position="37"/>
    </location>
</feature>
<keyword evidence="4" id="KW-1185">Reference proteome</keyword>
<dbReference type="InterPro" id="IPR036047">
    <property type="entry name" value="F-box-like_dom_sf"/>
</dbReference>
<sequence>MPPSTSTRRRRCSQSSINSNSSNQDNKDPSHKKIKLPNDHLHGLDSLPYEILQHITQNLSQQDTFTLMTVSKVFVRPCLFRMYKKLRLCEKYQDTFHYEVSLLEKSSLMSSFPVILKFLRGFYATGGAGAAIDGLKRYTSGLKVVEELHCFNYLDSGEADIHRYLTQEDLKNQLRLRQYWDSFVQQLESLKVWDLPKLSFEKLQALPMNVRSQIRFLSFSLKSLDETNSGFVDLTGFKNLQELKLNFDNCQGNKIVDCCLFSLMPLLKAVNFQRLEINGNFGVQDRNIEHYLRHLDFSRDVNLKSSFFMGFEIGKLVYRDGFGVGEIKKGFTETNGEEEEENGVNGTDDEDGGSDQLLDPIIHGNNLKFSTVPTHFQKFTPELCHQGDTLLQLLHLCKESGHKFDTLESLSLNNFFFKTSQSHERVLGYLKQLLAGCSSMKHLKLVNIYQHQLKSSSSVCYSDIFTTLKSLTFIYFEHENQGINSTLVGPETATISSEYPTLHSLLLTNTKLEKLSVFGFGSCFTLPSFIDFVSQFQCSGSLKEIHLVLPQDSLNLIRRLVNIHCFKQVSSLTDLSQVDDISFSSYKALIEVFNKVLRVDDYQDSTNGLGQIWRYSGFENEMRFLFKEQVDIVWRLCPGLTRFVYFGLVFERP</sequence>
<organism evidence="3 4">
    <name type="scientific">Wickerhamomyces pijperi</name>
    <name type="common">Yeast</name>
    <name type="synonym">Pichia pijperi</name>
    <dbReference type="NCBI Taxonomy" id="599730"/>
    <lineage>
        <taxon>Eukaryota</taxon>
        <taxon>Fungi</taxon>
        <taxon>Dikarya</taxon>
        <taxon>Ascomycota</taxon>
        <taxon>Saccharomycotina</taxon>
        <taxon>Saccharomycetes</taxon>
        <taxon>Phaffomycetales</taxon>
        <taxon>Wickerhamomycetaceae</taxon>
        <taxon>Wickerhamomyces</taxon>
    </lineage>
</organism>
<gene>
    <name evidence="3" type="ORF">WICPIJ_007415</name>
</gene>
<accession>A0A9P8Q1P8</accession>
<name>A0A9P8Q1P8_WICPI</name>
<dbReference type="InterPro" id="IPR001810">
    <property type="entry name" value="F-box_dom"/>
</dbReference>
<evidence type="ECO:0000259" key="2">
    <source>
        <dbReference type="PROSITE" id="PS50181"/>
    </source>
</evidence>
<reference evidence="3" key="2">
    <citation type="submission" date="2021-01" db="EMBL/GenBank/DDBJ databases">
        <authorList>
            <person name="Schikora-Tamarit M.A."/>
        </authorList>
    </citation>
    <scope>NUCLEOTIDE SEQUENCE</scope>
    <source>
        <strain evidence="3">CBS2887</strain>
    </source>
</reference>
<dbReference type="EMBL" id="JAEUBG010004350">
    <property type="protein sequence ID" value="KAH3681625.1"/>
    <property type="molecule type" value="Genomic_DNA"/>
</dbReference>
<reference evidence="3" key="1">
    <citation type="journal article" date="2021" name="Open Biol.">
        <title>Shared evolutionary footprints suggest mitochondrial oxidative damage underlies multiple complex I losses in fungi.</title>
        <authorList>
            <person name="Schikora-Tamarit M.A."/>
            <person name="Marcet-Houben M."/>
            <person name="Nosek J."/>
            <person name="Gabaldon T."/>
        </authorList>
    </citation>
    <scope>NUCLEOTIDE SEQUENCE</scope>
    <source>
        <strain evidence="3">CBS2887</strain>
    </source>
</reference>
<dbReference type="PROSITE" id="PS50181">
    <property type="entry name" value="FBOX"/>
    <property type="match status" value="1"/>
</dbReference>
<evidence type="ECO:0000313" key="4">
    <source>
        <dbReference type="Proteomes" id="UP000774326"/>
    </source>
</evidence>
<dbReference type="OrthoDB" id="3981114at2759"/>